<keyword evidence="3" id="KW-1185">Reference proteome</keyword>
<dbReference type="Proteomes" id="UP000789396">
    <property type="component" value="Unassembled WGS sequence"/>
</dbReference>
<organism evidence="2 3">
    <name type="scientific">Racocetra fulgida</name>
    <dbReference type="NCBI Taxonomy" id="60492"/>
    <lineage>
        <taxon>Eukaryota</taxon>
        <taxon>Fungi</taxon>
        <taxon>Fungi incertae sedis</taxon>
        <taxon>Mucoromycota</taxon>
        <taxon>Glomeromycotina</taxon>
        <taxon>Glomeromycetes</taxon>
        <taxon>Diversisporales</taxon>
        <taxon>Gigasporaceae</taxon>
        <taxon>Racocetra</taxon>
    </lineage>
</organism>
<comment type="caution">
    <text evidence="2">The sequence shown here is derived from an EMBL/GenBank/DDBJ whole genome shotgun (WGS) entry which is preliminary data.</text>
</comment>
<dbReference type="EMBL" id="CAJVPZ010000766">
    <property type="protein sequence ID" value="CAG8475635.1"/>
    <property type="molecule type" value="Genomic_DNA"/>
</dbReference>
<feature type="compositionally biased region" description="Low complexity" evidence="1">
    <location>
        <begin position="290"/>
        <end position="308"/>
    </location>
</feature>
<feature type="compositionally biased region" description="Low complexity" evidence="1">
    <location>
        <begin position="260"/>
        <end position="274"/>
    </location>
</feature>
<evidence type="ECO:0000256" key="1">
    <source>
        <dbReference type="SAM" id="MobiDB-lite"/>
    </source>
</evidence>
<proteinExistence type="predicted"/>
<dbReference type="OrthoDB" id="2440325at2759"/>
<dbReference type="AlphaFoldDB" id="A0A9N8W9G9"/>
<name>A0A9N8W9G9_9GLOM</name>
<feature type="region of interest" description="Disordered" evidence="1">
    <location>
        <begin position="260"/>
        <end position="308"/>
    </location>
</feature>
<accession>A0A9N8W9G9</accession>
<evidence type="ECO:0000313" key="2">
    <source>
        <dbReference type="EMBL" id="CAG8475635.1"/>
    </source>
</evidence>
<sequence>MEEVKGMSIKNVDKSDGLTKQKIEIVGDVSVMISKSVSNNKSKASNEDPNHGINLFEIFWDRIGNGDSNQAGLETENAEENDIEIDQLLSDMRNSNGESADIWCGNRTYDFGYCDWGELTGDEVGVDKEISLIDFDESNQIDEREPEIIFNAFIEKDLIDFGCVAEESVMNNNVKEEMIDENREINVVVNTSSSKMHQTNNEKFESLPEPSSEVTLYVKFAKTKSKIDIVQREEEIVKDLLKVLKNDEFDCGVDFLSKSSTSQQSKDTTNQTSTLKFNKDQTSSSELNEDNNIIITDSNNNSTTNTND</sequence>
<gene>
    <name evidence="2" type="ORF">RFULGI_LOCUS1308</name>
</gene>
<reference evidence="2" key="1">
    <citation type="submission" date="2021-06" db="EMBL/GenBank/DDBJ databases">
        <authorList>
            <person name="Kallberg Y."/>
            <person name="Tangrot J."/>
            <person name="Rosling A."/>
        </authorList>
    </citation>
    <scope>NUCLEOTIDE SEQUENCE</scope>
    <source>
        <strain evidence="2">IN212</strain>
    </source>
</reference>
<protein>
    <submittedName>
        <fullName evidence="2">9003_t:CDS:1</fullName>
    </submittedName>
</protein>
<evidence type="ECO:0000313" key="3">
    <source>
        <dbReference type="Proteomes" id="UP000789396"/>
    </source>
</evidence>